<evidence type="ECO:0008006" key="3">
    <source>
        <dbReference type="Google" id="ProtNLM"/>
    </source>
</evidence>
<evidence type="ECO:0000313" key="1">
    <source>
        <dbReference type="EMBL" id="SIQ71908.1"/>
    </source>
</evidence>
<keyword evidence="2" id="KW-1185">Reference proteome</keyword>
<organism evidence="1 2">
    <name type="scientific">Haladaptatus litoreus</name>
    <dbReference type="NCBI Taxonomy" id="553468"/>
    <lineage>
        <taxon>Archaea</taxon>
        <taxon>Methanobacteriati</taxon>
        <taxon>Methanobacteriota</taxon>
        <taxon>Stenosarchaea group</taxon>
        <taxon>Halobacteria</taxon>
        <taxon>Halobacteriales</taxon>
        <taxon>Haladaptataceae</taxon>
        <taxon>Haladaptatus</taxon>
    </lineage>
</organism>
<protein>
    <recommendedName>
        <fullName evidence="3">CopG family transcriptional regulator</fullName>
    </recommendedName>
</protein>
<proteinExistence type="predicted"/>
<gene>
    <name evidence="1" type="ORF">SAMN05421858_0183</name>
</gene>
<name>A0A1N6V2A4_9EURY</name>
<dbReference type="RefSeq" id="WP_175609602.1">
    <property type="nucleotide sequence ID" value="NZ_FTNO01000001.1"/>
</dbReference>
<dbReference type="OrthoDB" id="271765at2157"/>
<sequence length="53" mass="6446">MRHNHLVLTIDTETRERIEADCTDETIDEWLLDAIDRKLDRYEEYEFVDDCSI</sequence>
<evidence type="ECO:0000313" key="2">
    <source>
        <dbReference type="Proteomes" id="UP000186914"/>
    </source>
</evidence>
<dbReference type="AlphaFoldDB" id="A0A1N6V2A4"/>
<accession>A0A1N6V2A4</accession>
<dbReference type="Proteomes" id="UP000186914">
    <property type="component" value="Unassembled WGS sequence"/>
</dbReference>
<dbReference type="EMBL" id="FTNO01000001">
    <property type="protein sequence ID" value="SIQ71908.1"/>
    <property type="molecule type" value="Genomic_DNA"/>
</dbReference>
<reference evidence="2" key="1">
    <citation type="submission" date="2017-01" db="EMBL/GenBank/DDBJ databases">
        <authorList>
            <person name="Varghese N."/>
            <person name="Submissions S."/>
        </authorList>
    </citation>
    <scope>NUCLEOTIDE SEQUENCE [LARGE SCALE GENOMIC DNA]</scope>
    <source>
        <strain evidence="2">CGMCC 1.7737</strain>
    </source>
</reference>